<dbReference type="Proteomes" id="UP001209553">
    <property type="component" value="Unassembled WGS sequence"/>
</dbReference>
<evidence type="ECO:0000259" key="3">
    <source>
        <dbReference type="PROSITE" id="PS51371"/>
    </source>
</evidence>
<proteinExistence type="predicted"/>
<keyword evidence="5" id="KW-1185">Reference proteome</keyword>
<dbReference type="CDD" id="cd04596">
    <property type="entry name" value="CBS_pair_DRTGG_assoc"/>
    <property type="match status" value="1"/>
</dbReference>
<dbReference type="PROSITE" id="PS51371">
    <property type="entry name" value="CBS"/>
    <property type="match status" value="2"/>
</dbReference>
<dbReference type="Pfam" id="PF00571">
    <property type="entry name" value="CBS"/>
    <property type="match status" value="2"/>
</dbReference>
<gene>
    <name evidence="4" type="ORF">N9R04_05135</name>
</gene>
<dbReference type="SUPFAM" id="SSF54631">
    <property type="entry name" value="CBS-domain pair"/>
    <property type="match status" value="1"/>
</dbReference>
<evidence type="ECO:0000313" key="5">
    <source>
        <dbReference type="Proteomes" id="UP001209553"/>
    </source>
</evidence>
<dbReference type="EMBL" id="JAOPKZ010000007">
    <property type="protein sequence ID" value="MCU5746105.1"/>
    <property type="molecule type" value="Genomic_DNA"/>
</dbReference>
<evidence type="ECO:0000313" key="4">
    <source>
        <dbReference type="EMBL" id="MCU5746105.1"/>
    </source>
</evidence>
<dbReference type="SMART" id="SM00116">
    <property type="entry name" value="CBS"/>
    <property type="match status" value="2"/>
</dbReference>
<dbReference type="PANTHER" id="PTHR43080:SF2">
    <property type="entry name" value="CBS DOMAIN-CONTAINING PROTEIN"/>
    <property type="match status" value="1"/>
</dbReference>
<dbReference type="Gene3D" id="3.40.1390.20">
    <property type="entry name" value="HprK N-terminal domain-like"/>
    <property type="match status" value="1"/>
</dbReference>
<name>A0ABT2QQ76_9STAP</name>
<organism evidence="4 5">
    <name type="scientific">Staphylococcus marylandisciuri</name>
    <dbReference type="NCBI Taxonomy" id="2981529"/>
    <lineage>
        <taxon>Bacteria</taxon>
        <taxon>Bacillati</taxon>
        <taxon>Bacillota</taxon>
        <taxon>Bacilli</taxon>
        <taxon>Bacillales</taxon>
        <taxon>Staphylococcaceae</taxon>
        <taxon>Staphylococcus</taxon>
    </lineage>
</organism>
<dbReference type="InterPro" id="IPR046342">
    <property type="entry name" value="CBS_dom_sf"/>
</dbReference>
<comment type="caution">
    <text evidence="4">The sequence shown here is derived from an EMBL/GenBank/DDBJ whole genome shotgun (WGS) entry which is preliminary data.</text>
</comment>
<dbReference type="Gene3D" id="3.10.580.10">
    <property type="entry name" value="CBS-domain"/>
    <property type="match status" value="1"/>
</dbReference>
<feature type="domain" description="CBS" evidence="3">
    <location>
        <begin position="193"/>
        <end position="253"/>
    </location>
</feature>
<protein>
    <submittedName>
        <fullName evidence="4">DRTGG domain-containing protein</fullName>
    </submittedName>
</protein>
<dbReference type="PANTHER" id="PTHR43080">
    <property type="entry name" value="CBS DOMAIN-CONTAINING PROTEIN CBSX3, MITOCHONDRIAL"/>
    <property type="match status" value="1"/>
</dbReference>
<dbReference type="Gene3D" id="3.10.129.10">
    <property type="entry name" value="Hotdog Thioesterase"/>
    <property type="match status" value="1"/>
</dbReference>
<dbReference type="Pfam" id="PF07085">
    <property type="entry name" value="DRTGG"/>
    <property type="match status" value="1"/>
</dbReference>
<keyword evidence="1 2" id="KW-0129">CBS domain</keyword>
<accession>A0ABT2QQ76</accession>
<dbReference type="InterPro" id="IPR051257">
    <property type="entry name" value="Diverse_CBS-Domain"/>
</dbReference>
<dbReference type="InterPro" id="IPR010766">
    <property type="entry name" value="DRTGG"/>
</dbReference>
<reference evidence="4 5" key="1">
    <citation type="journal article" date="2023" name="Int. J. Syst. Evol. Microbiol.">
        <title>Streptococcus sciuri sp. nov., Staphylococcus marylandisciuri sp. nov. and Staphylococcus americanisciuri sp. nov., isolated from faeces of eastern grey squirrel (Sciurus carolinensis).</title>
        <authorList>
            <person name="Volokhov D.V."/>
            <person name="Zagorodnyaya T.A."/>
            <person name="Furtak V.A."/>
            <person name="Nattanmai G."/>
            <person name="Randall L."/>
            <person name="Jose S."/>
            <person name="Gao Y."/>
            <person name="Eisenberg T."/>
            <person name="Delmonte P."/>
            <person name="Blom J."/>
            <person name="Mitchell K.K."/>
        </authorList>
    </citation>
    <scope>NUCLEOTIDE SEQUENCE [LARGE SCALE GENOMIC DNA]</scope>
    <source>
        <strain evidence="4 5">SQ8-PEA</strain>
    </source>
</reference>
<dbReference type="SUPFAM" id="SSF54637">
    <property type="entry name" value="Thioesterase/thiol ester dehydrase-isomerase"/>
    <property type="match status" value="1"/>
</dbReference>
<dbReference type="SUPFAM" id="SSF75138">
    <property type="entry name" value="HprK N-terminal domain-like"/>
    <property type="match status" value="1"/>
</dbReference>
<dbReference type="InterPro" id="IPR000644">
    <property type="entry name" value="CBS_dom"/>
</dbReference>
<evidence type="ECO:0000256" key="1">
    <source>
        <dbReference type="ARBA" id="ARBA00023122"/>
    </source>
</evidence>
<dbReference type="RefSeq" id="WP_262855554.1">
    <property type="nucleotide sequence ID" value="NZ_JAOPKZ010000007.1"/>
</dbReference>
<sequence length="430" mass="48280">MTKHEQIIAYIETLSIGSKISVRKIAKVLRVSEGTAYRAIKDASRLGLVATIDRVGTVRIEKKSRDRIEQLTYDEIVQIVNGKVLGGKGGLSKTLSQFAIGAMELKDVLKYLSQHTLLIVGNRREVQYNALKKGSAVLITGGFSTSKEIIQYANKHELPLISCNYDSYMAANLINRSLYNKKIRTEVLVVEDIAKSIDETCVLLENMTLRDYKERATATGHSRFPVIDDNWRLTGLVTSKEIINMGENDSVKLHMSTPPIYAQLHTTIASCAYMMIWEGIELLPVVSPSKKLVGVITREDVLKAMHVIGQQPHVGETINDQIAKHITLKNDKIKLLVSPLLTNQFGMLSKSVIVAIIEETIRYEFHKFKKLEVMIESLNIVYIKSLPIESDIEVSYDMLDIGRSFAKVEVTMHSNNERVVSAMIMCQLLD</sequence>
<dbReference type="InterPro" id="IPR028979">
    <property type="entry name" value="Ser_kin/Pase_Hpr-like_N_sf"/>
</dbReference>
<evidence type="ECO:0000256" key="2">
    <source>
        <dbReference type="PROSITE-ProRule" id="PRU00703"/>
    </source>
</evidence>
<feature type="domain" description="CBS" evidence="3">
    <location>
        <begin position="255"/>
        <end position="317"/>
    </location>
</feature>
<dbReference type="InterPro" id="IPR029069">
    <property type="entry name" value="HotDog_dom_sf"/>
</dbReference>